<feature type="compositionally biased region" description="Acidic residues" evidence="1">
    <location>
        <begin position="128"/>
        <end position="162"/>
    </location>
</feature>
<comment type="caution">
    <text evidence="3">The sequence shown here is derived from an EMBL/GenBank/DDBJ whole genome shotgun (WGS) entry which is preliminary data.</text>
</comment>
<dbReference type="Proteomes" id="UP000186817">
    <property type="component" value="Unassembled WGS sequence"/>
</dbReference>
<dbReference type="AlphaFoldDB" id="A0A1Q9BUZ5"/>
<feature type="compositionally biased region" description="Low complexity" evidence="1">
    <location>
        <begin position="555"/>
        <end position="573"/>
    </location>
</feature>
<feature type="compositionally biased region" description="Basic residues" evidence="1">
    <location>
        <begin position="429"/>
        <end position="438"/>
    </location>
</feature>
<keyword evidence="4" id="KW-1185">Reference proteome</keyword>
<organism evidence="3 4">
    <name type="scientific">Symbiodinium microadriaticum</name>
    <name type="common">Dinoflagellate</name>
    <name type="synonym">Zooxanthella microadriatica</name>
    <dbReference type="NCBI Taxonomy" id="2951"/>
    <lineage>
        <taxon>Eukaryota</taxon>
        <taxon>Sar</taxon>
        <taxon>Alveolata</taxon>
        <taxon>Dinophyceae</taxon>
        <taxon>Suessiales</taxon>
        <taxon>Symbiodiniaceae</taxon>
        <taxon>Symbiodinium</taxon>
    </lineage>
</organism>
<evidence type="ECO:0000256" key="1">
    <source>
        <dbReference type="SAM" id="MobiDB-lite"/>
    </source>
</evidence>
<dbReference type="OrthoDB" id="440769at2759"/>
<feature type="compositionally biased region" description="Acidic residues" evidence="1">
    <location>
        <begin position="583"/>
        <end position="592"/>
    </location>
</feature>
<name>A0A1Q9BUZ5_SYMMI</name>
<sequence>AVSVEMLAAAHSAAWFIRECVILLLLFIWIANSLCWGAPDCSYEVAKDLEKCRKVQKLFEKLGHQPSEKEAYQAAWDLRLLYSFALKRSRDKGVRKLFRMLQQARNELADQGEAEPENIQAPDAGEAAPDDAVELEGAWEDEWFSEGGESEDGEDYDEDDEMSAVAEPSHLEEAGGGNPDASMDVGGHADAAPEPARAHREPATDDEGEEKLDDKPALPRTATDVSYRTSATVDLEKQQELDALMAQIRELELKQSSAENSDDPLLKEKLDKPDGKSDRLSTGSTTTGPSAPPSVDTQPWATPIVREVPAPDEAPASAPEKEIETPDRSRNDDFEGVSPADQKKLKSSLCGTAKRGRRKGQKLKRMRSMSKARSRRTLEPVEEEEEKFELPKLPKKPRTKICGDGPEPEEFCELPSTTRAREAREAKAKAKAKGKPGRPRRDESAIPDGPVTFQTDENGLVMGCSSCRFSWWGCATCKNPSFKGKRRDLVTWVDIFNAKQSLKGSKPKAPNPDEAEPVKTKATAKGKPKASAKTAPKAKASPKAKAKGKAKAKATAKAAAKGKAIAVAKSSSSKSKKVKHAESEDESEAGDDWEEVLYEQSIHSEIQDRPSHSAIPVKLVLLVIAVLLAFNSRIANFTQA</sequence>
<dbReference type="EMBL" id="LSRX01003655">
    <property type="protein sequence ID" value="OLP74482.1"/>
    <property type="molecule type" value="Genomic_DNA"/>
</dbReference>
<feature type="compositionally biased region" description="Basic and acidic residues" evidence="1">
    <location>
        <begin position="419"/>
        <end position="428"/>
    </location>
</feature>
<protein>
    <submittedName>
        <fullName evidence="3">Uncharacterized protein</fullName>
    </submittedName>
</protein>
<keyword evidence="2" id="KW-0732">Signal</keyword>
<feature type="signal peptide" evidence="2">
    <location>
        <begin position="1"/>
        <end position="37"/>
    </location>
</feature>
<feature type="compositionally biased region" description="Basic residues" evidence="1">
    <location>
        <begin position="354"/>
        <end position="375"/>
    </location>
</feature>
<feature type="compositionally biased region" description="Basic and acidic residues" evidence="1">
    <location>
        <begin position="264"/>
        <end position="279"/>
    </location>
</feature>
<feature type="compositionally biased region" description="Basic and acidic residues" evidence="1">
    <location>
        <begin position="319"/>
        <end position="333"/>
    </location>
</feature>
<feature type="region of interest" description="Disordered" evidence="1">
    <location>
        <begin position="108"/>
        <end position="231"/>
    </location>
</feature>
<feature type="region of interest" description="Disordered" evidence="1">
    <location>
        <begin position="502"/>
        <end position="592"/>
    </location>
</feature>
<feature type="region of interest" description="Disordered" evidence="1">
    <location>
        <begin position="254"/>
        <end position="457"/>
    </location>
</feature>
<feature type="chain" id="PRO_5013136197" evidence="2">
    <location>
        <begin position="38"/>
        <end position="640"/>
    </location>
</feature>
<evidence type="ECO:0000313" key="4">
    <source>
        <dbReference type="Proteomes" id="UP000186817"/>
    </source>
</evidence>
<feature type="compositionally biased region" description="Low complexity" evidence="1">
    <location>
        <begin position="307"/>
        <end position="318"/>
    </location>
</feature>
<evidence type="ECO:0000256" key="2">
    <source>
        <dbReference type="SAM" id="SignalP"/>
    </source>
</evidence>
<feature type="compositionally biased region" description="Basic residues" evidence="1">
    <location>
        <begin position="540"/>
        <end position="554"/>
    </location>
</feature>
<proteinExistence type="predicted"/>
<reference evidence="3 4" key="1">
    <citation type="submission" date="2016-02" db="EMBL/GenBank/DDBJ databases">
        <title>Genome analysis of coral dinoflagellate symbionts highlights evolutionary adaptations to a symbiotic lifestyle.</title>
        <authorList>
            <person name="Aranda M."/>
            <person name="Li Y."/>
            <person name="Liew Y.J."/>
            <person name="Baumgarten S."/>
            <person name="Simakov O."/>
            <person name="Wilson M."/>
            <person name="Piel J."/>
            <person name="Ashoor H."/>
            <person name="Bougouffa S."/>
            <person name="Bajic V.B."/>
            <person name="Ryu T."/>
            <person name="Ravasi T."/>
            <person name="Bayer T."/>
            <person name="Micklem G."/>
            <person name="Kim H."/>
            <person name="Bhak J."/>
            <person name="Lajeunesse T.C."/>
            <person name="Voolstra C.R."/>
        </authorList>
    </citation>
    <scope>NUCLEOTIDE SEQUENCE [LARGE SCALE GENOMIC DNA]</scope>
    <source>
        <strain evidence="3 4">CCMP2467</strain>
    </source>
</reference>
<feature type="non-terminal residue" evidence="3">
    <location>
        <position position="1"/>
    </location>
</feature>
<accession>A0A1Q9BUZ5</accession>
<evidence type="ECO:0000313" key="3">
    <source>
        <dbReference type="EMBL" id="OLP74482.1"/>
    </source>
</evidence>
<gene>
    <name evidence="3" type="ORF">AK812_SmicGene45958</name>
</gene>